<reference evidence="2 3" key="1">
    <citation type="submission" date="2024-09" db="EMBL/GenBank/DDBJ databases">
        <authorList>
            <person name="Sun Q."/>
            <person name="Mori K."/>
        </authorList>
    </citation>
    <scope>NUCLEOTIDE SEQUENCE [LARGE SCALE GENOMIC DNA]</scope>
    <source>
        <strain evidence="2 3">NCAIM B.01794</strain>
    </source>
</reference>
<name>A0ABV6SJ27_AZOPA</name>
<comment type="caution">
    <text evidence="2">The sequence shown here is derived from an EMBL/GenBank/DDBJ whole genome shotgun (WGS) entry which is preliminary data.</text>
</comment>
<dbReference type="Proteomes" id="UP001589891">
    <property type="component" value="Unassembled WGS sequence"/>
</dbReference>
<organism evidence="2 3">
    <name type="scientific">Azorhizophilus paspali</name>
    <name type="common">Azotobacter paspali</name>
    <dbReference type="NCBI Taxonomy" id="69963"/>
    <lineage>
        <taxon>Bacteria</taxon>
        <taxon>Pseudomonadati</taxon>
        <taxon>Pseudomonadota</taxon>
        <taxon>Gammaproteobacteria</taxon>
        <taxon>Pseudomonadales</taxon>
        <taxon>Pseudomonadaceae</taxon>
        <taxon>Azorhizophilus</taxon>
    </lineage>
</organism>
<accession>A0ABV6SJ27</accession>
<dbReference type="Pfam" id="PF09582">
    <property type="entry name" value="AnfO_nitrog"/>
    <property type="match status" value="1"/>
</dbReference>
<evidence type="ECO:0000256" key="1">
    <source>
        <dbReference type="SAM" id="MobiDB-lite"/>
    </source>
</evidence>
<proteinExistence type="predicted"/>
<gene>
    <name evidence="2" type="primary">anfO</name>
    <name evidence="2" type="ORF">ACFFGX_04915</name>
</gene>
<dbReference type="InterPro" id="IPR014287">
    <property type="entry name" value="Nase_Fe-Fe_AnfO"/>
</dbReference>
<evidence type="ECO:0000313" key="2">
    <source>
        <dbReference type="EMBL" id="MFC0708959.1"/>
    </source>
</evidence>
<dbReference type="NCBIfam" id="TIGR02940">
    <property type="entry name" value="anfO_nitrog"/>
    <property type="match status" value="1"/>
</dbReference>
<protein>
    <submittedName>
        <fullName evidence="2">Fe-only nitrogenase accessory protein AnfO</fullName>
    </submittedName>
</protein>
<dbReference type="RefSeq" id="WP_376943406.1">
    <property type="nucleotide sequence ID" value="NZ_CP171449.1"/>
</dbReference>
<sequence>MKIAAYLDWHGDMAGLYTAGRFQLYEKDDEHWILKRQVPLAISAEMNIPEVKQALREAVVHLEDCKTLLSAEVRGLLYSLLQEEMGFRTWKSQGSLHEQLDNVARNELDLAHREVLAAAEAEKTAAQASAGSCAGGGGGGKRRSAAGAPEPESIPQPECLGEGRYRLDLEAALKGNKELNSRQVLIPFLENTAFREIEIFCDHVPRWFSHKLDELNLRAESEELTGPKKGLKLRVLPGSEAAPAG</sequence>
<feature type="region of interest" description="Disordered" evidence="1">
    <location>
        <begin position="127"/>
        <end position="159"/>
    </location>
</feature>
<dbReference type="EMBL" id="JBHLSS010000032">
    <property type="protein sequence ID" value="MFC0708959.1"/>
    <property type="molecule type" value="Genomic_DNA"/>
</dbReference>
<keyword evidence="3" id="KW-1185">Reference proteome</keyword>
<evidence type="ECO:0000313" key="3">
    <source>
        <dbReference type="Proteomes" id="UP001589891"/>
    </source>
</evidence>